<evidence type="ECO:0000256" key="1">
    <source>
        <dbReference type="ARBA" id="ARBA00022723"/>
    </source>
</evidence>
<dbReference type="EMBL" id="JAPCID010000023">
    <property type="protein sequence ID" value="MDA0139327.1"/>
    <property type="molecule type" value="Genomic_DNA"/>
</dbReference>
<dbReference type="InterPro" id="IPR051682">
    <property type="entry name" value="Mito_Persulfide_Diox"/>
</dbReference>
<dbReference type="PANTHER" id="PTHR43084">
    <property type="entry name" value="PERSULFIDE DIOXYGENASE ETHE1"/>
    <property type="match status" value="1"/>
</dbReference>
<organism evidence="3 4">
    <name type="scientific">Solirubrobacter deserti</name>
    <dbReference type="NCBI Taxonomy" id="2282478"/>
    <lineage>
        <taxon>Bacteria</taxon>
        <taxon>Bacillati</taxon>
        <taxon>Actinomycetota</taxon>
        <taxon>Thermoleophilia</taxon>
        <taxon>Solirubrobacterales</taxon>
        <taxon>Solirubrobacteraceae</taxon>
        <taxon>Solirubrobacter</taxon>
    </lineage>
</organism>
<dbReference type="InterPro" id="IPR001763">
    <property type="entry name" value="Rhodanese-like_dom"/>
</dbReference>
<dbReference type="InterPro" id="IPR044528">
    <property type="entry name" value="POD-like_MBL-fold"/>
</dbReference>
<dbReference type="SMART" id="SM00849">
    <property type="entry name" value="Lactamase_B"/>
    <property type="match status" value="1"/>
</dbReference>
<dbReference type="InterPro" id="IPR036873">
    <property type="entry name" value="Rhodanese-like_dom_sf"/>
</dbReference>
<dbReference type="PROSITE" id="PS50206">
    <property type="entry name" value="RHODANESE_3"/>
    <property type="match status" value="2"/>
</dbReference>
<dbReference type="RefSeq" id="WP_202956557.1">
    <property type="nucleotide sequence ID" value="NZ_JAPCID010000023.1"/>
</dbReference>
<dbReference type="SUPFAM" id="SSF56281">
    <property type="entry name" value="Metallo-hydrolase/oxidoreductase"/>
    <property type="match status" value="1"/>
</dbReference>
<evidence type="ECO:0000313" key="3">
    <source>
        <dbReference type="EMBL" id="MDA0139327.1"/>
    </source>
</evidence>
<gene>
    <name evidence="3" type="ORF">OJ962_17625</name>
</gene>
<protein>
    <submittedName>
        <fullName evidence="3">MBL fold metallo-hydrolase</fullName>
    </submittedName>
</protein>
<proteinExistence type="predicted"/>
<feature type="domain" description="Rhodanese" evidence="2">
    <location>
        <begin position="363"/>
        <end position="452"/>
    </location>
</feature>
<dbReference type="Proteomes" id="UP001147700">
    <property type="component" value="Unassembled WGS sequence"/>
</dbReference>
<reference evidence="3" key="1">
    <citation type="submission" date="2022-10" db="EMBL/GenBank/DDBJ databases">
        <title>The WGS of Solirubrobacter sp. CPCC 204708.</title>
        <authorList>
            <person name="Jiang Z."/>
        </authorList>
    </citation>
    <scope>NUCLEOTIDE SEQUENCE</scope>
    <source>
        <strain evidence="3">CPCC 204708</strain>
    </source>
</reference>
<keyword evidence="4" id="KW-1185">Reference proteome</keyword>
<name>A0ABT4RLA8_9ACTN</name>
<dbReference type="Gene3D" id="3.60.15.10">
    <property type="entry name" value="Ribonuclease Z/Hydroxyacylglutathione hydrolase-like"/>
    <property type="match status" value="1"/>
</dbReference>
<dbReference type="Gene3D" id="3.40.250.10">
    <property type="entry name" value="Rhodanese-like domain"/>
    <property type="match status" value="2"/>
</dbReference>
<dbReference type="InterPro" id="IPR001279">
    <property type="entry name" value="Metallo-B-lactamas"/>
</dbReference>
<dbReference type="CDD" id="cd00158">
    <property type="entry name" value="RHOD"/>
    <property type="match status" value="2"/>
</dbReference>
<feature type="domain" description="Rhodanese" evidence="2">
    <location>
        <begin position="263"/>
        <end position="352"/>
    </location>
</feature>
<dbReference type="SUPFAM" id="SSF52821">
    <property type="entry name" value="Rhodanese/Cell cycle control phosphatase"/>
    <property type="match status" value="2"/>
</dbReference>
<dbReference type="InterPro" id="IPR036866">
    <property type="entry name" value="RibonucZ/Hydroxyglut_hydro"/>
</dbReference>
<accession>A0ABT4RLA8</accession>
<comment type="caution">
    <text evidence="3">The sequence shown here is derived from an EMBL/GenBank/DDBJ whole genome shotgun (WGS) entry which is preliminary data.</text>
</comment>
<evidence type="ECO:0000259" key="2">
    <source>
        <dbReference type="PROSITE" id="PS50206"/>
    </source>
</evidence>
<dbReference type="SMART" id="SM00450">
    <property type="entry name" value="RHOD"/>
    <property type="match status" value="2"/>
</dbReference>
<sequence length="452" mass="48943">MIFRQIAHEDLGCASYLVGDESAGVAAVVDPRLEIGEYLRLARYLGVSIEHILETHNHADHVSGHGRLAAATGATIHVHALASPDYEHEAFQDGWELELGSVRVRALHTPGHRPEHTAFALIDTARGSEPWAVLTGDSLFVGDIARPDLAVEKEEGARDIYRSLHTALLVLGDDVEVWPGHLGGSLCGGPAMDLKVSTTIGFERRHNELLGVGDEDEFVARATSALRPQPPNFKAIVAINRGSLDRRTVDAHPLTPRQIQTLDAPVIDVRTSLQFDDAHIPGAICNTILQAGFGTRLAWIAGPDEEIVLVGRDDADALHAAELAAAVGVERIAGYLAGGMTSWREEKLPVAKIERLTVHELHERDGTQILDVRERDEWEAGHIPDSVFVPYHDIHALPSDLDADEPVAVICASGQRAAVGASLVQRYGAREVLHVVDGGVGTWARAGYPIRR</sequence>
<dbReference type="Pfam" id="PF00753">
    <property type="entry name" value="Lactamase_B"/>
    <property type="match status" value="1"/>
</dbReference>
<evidence type="ECO:0000313" key="4">
    <source>
        <dbReference type="Proteomes" id="UP001147700"/>
    </source>
</evidence>
<dbReference type="CDD" id="cd07724">
    <property type="entry name" value="POD-like_MBL-fold"/>
    <property type="match status" value="1"/>
</dbReference>
<keyword evidence="1" id="KW-0479">Metal-binding</keyword>
<dbReference type="Pfam" id="PF00581">
    <property type="entry name" value="Rhodanese"/>
    <property type="match status" value="2"/>
</dbReference>
<dbReference type="PANTHER" id="PTHR43084:SF1">
    <property type="entry name" value="PERSULFIDE DIOXYGENASE ETHE1, MITOCHONDRIAL"/>
    <property type="match status" value="1"/>
</dbReference>